<dbReference type="InterPro" id="IPR001245">
    <property type="entry name" value="Ser-Thr/Tyr_kinase_cat_dom"/>
</dbReference>
<dbReference type="FunFam" id="1.10.510.10:FF:000554">
    <property type="entry name" value="Predicted protein"/>
    <property type="match status" value="1"/>
</dbReference>
<dbReference type="PROSITE" id="PS50011">
    <property type="entry name" value="PROTEIN_KINASE_DOM"/>
    <property type="match status" value="1"/>
</dbReference>
<evidence type="ECO:0000256" key="22">
    <source>
        <dbReference type="SAM" id="SignalP"/>
    </source>
</evidence>
<feature type="region of interest" description="Disordered" evidence="20">
    <location>
        <begin position="1059"/>
        <end position="1085"/>
    </location>
</feature>
<dbReference type="InterPro" id="IPR014756">
    <property type="entry name" value="Ig_E-set"/>
</dbReference>
<dbReference type="SUPFAM" id="SSF101912">
    <property type="entry name" value="Sema domain"/>
    <property type="match status" value="2"/>
</dbReference>
<feature type="compositionally biased region" description="Basic and acidic residues" evidence="20">
    <location>
        <begin position="1536"/>
        <end position="1548"/>
    </location>
</feature>
<dbReference type="GO" id="GO:0004714">
    <property type="term" value="F:transmembrane receptor protein tyrosine kinase activity"/>
    <property type="evidence" value="ECO:0007669"/>
    <property type="project" value="UniProtKB-EC"/>
</dbReference>
<comment type="caution">
    <text evidence="18">Lacks conserved residue(s) required for the propagation of feature annotation.</text>
</comment>
<gene>
    <name evidence="25" type="ORF">GSLYS_00003015001</name>
</gene>
<keyword evidence="10 19" id="KW-0067">ATP-binding</keyword>
<feature type="compositionally biased region" description="Polar residues" evidence="20">
    <location>
        <begin position="1496"/>
        <end position="1519"/>
    </location>
</feature>
<keyword evidence="8 19" id="KW-0547">Nucleotide-binding</keyword>
<keyword evidence="3" id="KW-0597">Phosphoprotein</keyword>
<evidence type="ECO:0000256" key="16">
    <source>
        <dbReference type="ARBA" id="ARBA00023180"/>
    </source>
</evidence>
<dbReference type="PANTHER" id="PTHR24416:SF564">
    <property type="entry name" value="MACROPHAGE-STIMULATING PROTEIN RECEPTOR"/>
    <property type="match status" value="1"/>
</dbReference>
<feature type="compositionally biased region" description="Polar residues" evidence="20">
    <location>
        <begin position="1564"/>
        <end position="1583"/>
    </location>
</feature>
<dbReference type="GO" id="GO:0005524">
    <property type="term" value="F:ATP binding"/>
    <property type="evidence" value="ECO:0007669"/>
    <property type="project" value="UniProtKB-UniRule"/>
</dbReference>
<comment type="catalytic activity">
    <reaction evidence="17">
        <text>L-tyrosyl-[protein] + ATP = O-phospho-L-tyrosyl-[protein] + ADP + H(+)</text>
        <dbReference type="Rhea" id="RHEA:10596"/>
        <dbReference type="Rhea" id="RHEA-COMP:10136"/>
        <dbReference type="Rhea" id="RHEA-COMP:20101"/>
        <dbReference type="ChEBI" id="CHEBI:15378"/>
        <dbReference type="ChEBI" id="CHEBI:30616"/>
        <dbReference type="ChEBI" id="CHEBI:46858"/>
        <dbReference type="ChEBI" id="CHEBI:61978"/>
        <dbReference type="ChEBI" id="CHEBI:456216"/>
        <dbReference type="EC" id="2.7.10.1"/>
    </reaction>
</comment>
<dbReference type="PROSITE" id="PS00107">
    <property type="entry name" value="PROTEIN_KINASE_ATP"/>
    <property type="match status" value="1"/>
</dbReference>
<evidence type="ECO:0000256" key="21">
    <source>
        <dbReference type="SAM" id="Phobius"/>
    </source>
</evidence>
<evidence type="ECO:0000256" key="13">
    <source>
        <dbReference type="ARBA" id="ARBA00023136"/>
    </source>
</evidence>
<evidence type="ECO:0000256" key="4">
    <source>
        <dbReference type="ARBA" id="ARBA00022679"/>
    </source>
</evidence>
<dbReference type="GO" id="GO:0007399">
    <property type="term" value="P:nervous system development"/>
    <property type="evidence" value="ECO:0007669"/>
    <property type="project" value="TreeGrafter"/>
</dbReference>
<keyword evidence="4" id="KW-0808">Transferase</keyword>
<feature type="compositionally biased region" description="Polar residues" evidence="20">
    <location>
        <begin position="1070"/>
        <end position="1080"/>
    </location>
</feature>
<dbReference type="InterPro" id="IPR011009">
    <property type="entry name" value="Kinase-like_dom_sf"/>
</dbReference>
<keyword evidence="9" id="KW-0418">Kinase</keyword>
<evidence type="ECO:0000256" key="1">
    <source>
        <dbReference type="ARBA" id="ARBA00004167"/>
    </source>
</evidence>
<evidence type="ECO:0000256" key="14">
    <source>
        <dbReference type="ARBA" id="ARBA00023137"/>
    </source>
</evidence>
<evidence type="ECO:0000256" key="18">
    <source>
        <dbReference type="PROSITE-ProRule" id="PRU00352"/>
    </source>
</evidence>
<dbReference type="InterPro" id="IPR013783">
    <property type="entry name" value="Ig-like_fold"/>
</dbReference>
<feature type="binding site" evidence="19">
    <location>
        <position position="1245"/>
    </location>
    <ligand>
        <name>ATP</name>
        <dbReference type="ChEBI" id="CHEBI:30616"/>
    </ligand>
</feature>
<evidence type="ECO:0000256" key="11">
    <source>
        <dbReference type="ARBA" id="ARBA00022843"/>
    </source>
</evidence>
<dbReference type="InterPro" id="IPR050122">
    <property type="entry name" value="RTK"/>
</dbReference>
<evidence type="ECO:0000256" key="9">
    <source>
        <dbReference type="ARBA" id="ARBA00022777"/>
    </source>
</evidence>
<dbReference type="SMART" id="SM00630">
    <property type="entry name" value="Sema"/>
    <property type="match status" value="1"/>
</dbReference>
<dbReference type="PROSITE" id="PS51004">
    <property type="entry name" value="SEMA"/>
    <property type="match status" value="1"/>
</dbReference>
<dbReference type="Pfam" id="PF07714">
    <property type="entry name" value="PK_Tyr_Ser-Thr"/>
    <property type="match status" value="1"/>
</dbReference>
<comment type="caution">
    <text evidence="25">The sequence shown here is derived from an EMBL/GenBank/DDBJ whole genome shotgun (WGS) entry which is preliminary data.</text>
</comment>
<dbReference type="InterPro" id="IPR015943">
    <property type="entry name" value="WD40/YVTN_repeat-like_dom_sf"/>
</dbReference>
<dbReference type="InterPro" id="IPR001627">
    <property type="entry name" value="Semap_dom"/>
</dbReference>
<evidence type="ECO:0000259" key="24">
    <source>
        <dbReference type="PROSITE" id="PS51004"/>
    </source>
</evidence>
<feature type="domain" description="Sema" evidence="24">
    <location>
        <begin position="15"/>
        <end position="533"/>
    </location>
</feature>
<evidence type="ECO:0000313" key="25">
    <source>
        <dbReference type="EMBL" id="CAL1528845.1"/>
    </source>
</evidence>
<dbReference type="PRINTS" id="PR00109">
    <property type="entry name" value="TYRKINASE"/>
</dbReference>
<evidence type="ECO:0000256" key="10">
    <source>
        <dbReference type="ARBA" id="ARBA00022840"/>
    </source>
</evidence>
<dbReference type="InterPro" id="IPR000719">
    <property type="entry name" value="Prot_kinase_dom"/>
</dbReference>
<evidence type="ECO:0000256" key="20">
    <source>
        <dbReference type="SAM" id="MobiDB-lite"/>
    </source>
</evidence>
<dbReference type="SMART" id="SM00429">
    <property type="entry name" value="IPT"/>
    <property type="match status" value="3"/>
</dbReference>
<dbReference type="InterPro" id="IPR002909">
    <property type="entry name" value="IPT_dom"/>
</dbReference>
<dbReference type="EMBL" id="CAXITT010000039">
    <property type="protein sequence ID" value="CAL1528845.1"/>
    <property type="molecule type" value="Genomic_DNA"/>
</dbReference>
<dbReference type="Pfam" id="PF01833">
    <property type="entry name" value="TIG"/>
    <property type="match status" value="3"/>
</dbReference>
<feature type="transmembrane region" description="Helical" evidence="21">
    <location>
        <begin position="1128"/>
        <end position="1151"/>
    </location>
</feature>
<keyword evidence="13 21" id="KW-0472">Membrane</keyword>
<keyword evidence="12 21" id="KW-1133">Transmembrane helix</keyword>
<dbReference type="InterPro" id="IPR008266">
    <property type="entry name" value="Tyr_kinase_AS"/>
</dbReference>
<keyword evidence="15" id="KW-0675">Receptor</keyword>
<keyword evidence="11" id="KW-0832">Ubl conjugation</keyword>
<dbReference type="GO" id="GO:0007169">
    <property type="term" value="P:cell surface receptor protein tyrosine kinase signaling pathway"/>
    <property type="evidence" value="ECO:0007669"/>
    <property type="project" value="TreeGrafter"/>
</dbReference>
<evidence type="ECO:0000313" key="26">
    <source>
        <dbReference type="Proteomes" id="UP001497497"/>
    </source>
</evidence>
<reference evidence="25 26" key="1">
    <citation type="submission" date="2024-04" db="EMBL/GenBank/DDBJ databases">
        <authorList>
            <consortium name="Genoscope - CEA"/>
            <person name="William W."/>
        </authorList>
    </citation>
    <scope>NUCLEOTIDE SEQUENCE [LARGE SCALE GENOMIC DNA]</scope>
</reference>
<proteinExistence type="predicted"/>
<keyword evidence="26" id="KW-1185">Reference proteome</keyword>
<keyword evidence="5 21" id="KW-0812">Transmembrane</keyword>
<feature type="domain" description="Protein kinase" evidence="23">
    <location>
        <begin position="1212"/>
        <end position="1472"/>
    </location>
</feature>
<dbReference type="Gene3D" id="2.130.10.10">
    <property type="entry name" value="YVTN repeat-like/Quinoprotein amine dehydrogenase"/>
    <property type="match status" value="2"/>
</dbReference>
<dbReference type="InterPro" id="IPR020635">
    <property type="entry name" value="Tyr_kinase_cat_dom"/>
</dbReference>
<dbReference type="Proteomes" id="UP001497497">
    <property type="component" value="Unassembled WGS sequence"/>
</dbReference>
<dbReference type="CDD" id="cd00102">
    <property type="entry name" value="IPT"/>
    <property type="match status" value="1"/>
</dbReference>
<dbReference type="CDD" id="cd00603">
    <property type="entry name" value="IPT_PCSR"/>
    <property type="match status" value="1"/>
</dbReference>
<dbReference type="InterPro" id="IPR036352">
    <property type="entry name" value="Semap_dom_sf"/>
</dbReference>
<feature type="signal peptide" evidence="22">
    <location>
        <begin position="1"/>
        <end position="26"/>
    </location>
</feature>
<keyword evidence="14" id="KW-0829">Tyrosine-protein kinase</keyword>
<evidence type="ECO:0000256" key="2">
    <source>
        <dbReference type="ARBA" id="ARBA00011902"/>
    </source>
</evidence>
<sequence>MDEFIKMVFFYLCVYMFLQRQTVVSSEQKKEWDLDADITKLTRDSSGTLYLGGDNFIAKFSSNLNDSLSVISIGPGPDADDCLPQTAPCNNTVKVLEVVEQLQMLLVCGTAYNGTCTLHNLDNMSDWYCLVGDLDTDAAVMASVNNRASVIKILPTAKADIFNLPNESTKRATCRYHDFGYIKPNASGSPMHIPNRSHATHKDTKPGQNVLGVQLLVAGDLYSPNPLTPSVTVMSIRNITFKGNEFIVNYARNSLSEMNQTFFKTESGSKFSIDFTYSFAWNNFTYLLSIHHIGGDNKTRVTKLGRVSANNANALRYVETQLECSVDNETYTEMTAATFTNLNVPSNKKAATVPVLLVAFGANGDARPGTSEPRNGGALCAFFIEEIDVNLESAINSCSSGVGTQTRQVDWIKLPKQRCQNNSPPKNHGVYLQMASGQTREAMLRRNTTITALYISESKATGALYLFLVTNDGIMEKNLLNVGNSGKQKLDSSFVEKFEVTNYTKDVNLCVQSNEKFINVYMTVGSQLVRRPVHDCQQFQGCRHCSSETCNWCYSTRVCQEKGTLCQDDRQEDKPSNGSWITPTYAPPQGGTILTMYGLASIRNATVKICDAPCDIINSSGSTITCEVQPLYPANESASCKIILETSCKSTIRNRLTLPDSLTFVTPSIESRSPSNGSDSGETLLEFKGCYLDVGSSTQVRLGGSSCNITELSRDRIKCITGPKPVNHNVCVSAQVKVDNFSYISTNPFCYDSDHSIVKEKTTIVAPASNVENEGGLTKTPALKGSHETKIDSFSPLFGPVSGGTRLTFKTQHLNVTTRIKITLGNGSCSGVFTNNQTITCIAGRHVNATTECVKVLITLNDVLQNVQLQPFCYKPNPVVTQVEVGTILHSEDINVTVAGSNFDSVASSKIVISFHDHITNKSLSLSGGCFPGNRNESMTCVISDLYNITEEYFKANVSGDYLDAELAIEMDNNYFNINESLRKLKLKIYRSPKFDNDTVQKTKLSLNDPILVFSVPNLTMFNREDITVKVGNQVCRIVMLTESSLKCDAGNAIGSLQKKQADLDRQPKNDTGSNASSDGNALDGCSRLRPDERDLQCAVTLQIGNQVTELGHVTISLDPLSETVKTMAMVGTCLVAIVIVSLLVLTVVLLTRLKREKLKKCQTIGGPGVDLISSGLGEAAMPTLQQILESVDVDKSRQEEMRKLIFDFDKLTLGKCIGSGNFGTVFDGLLEISPELPAEKVAVKMLQDPMSHKLDLLNFVQEAVMMRQFQHPNVLGLIGLTEQEPGIPFVILPFLENGDLLTYVRNQSLRLTLHDVIRFGADIAYGMAYLSSLKFVHRDLAARNCMLDGEYRVKVADFGLCRDIYEKGYYTSDNKKILPIRWMALESIEDGTYTTKSDVWSLGVVIWEMLTRGLTPYPGVDGWDVVNYLRHRRLPPPYFCPESLFNLMMMCWAKEPNRRPSFKAIQMELLLLVDAGRDDSPPKKENPYTPFPSKQPVTQVSETSINTPAQPENLSQESNTRHGDVTNENEQSYPTKDETILSGEDTRLTSSHVSDPHVHDTQVNDTQVNDTQVNDTLINDSQVNDREVKDRKVINTQVNETQTHDKHSANESNGSEMLSFPKKTAAQDVLITIPECYSHVDVSSEALGVYVELVANYEPPKTFLSTFISPSPGCSLTGPDFINEYQSDAAKEYVWLSEEGAYYKPDEEI</sequence>
<evidence type="ECO:0000256" key="5">
    <source>
        <dbReference type="ARBA" id="ARBA00022692"/>
    </source>
</evidence>
<dbReference type="EC" id="2.7.10.1" evidence="2"/>
<comment type="subcellular location">
    <subcellularLocation>
        <location evidence="1">Membrane</location>
        <topology evidence="1">Single-pass membrane protein</topology>
    </subcellularLocation>
</comment>
<evidence type="ECO:0000256" key="8">
    <source>
        <dbReference type="ARBA" id="ARBA00022741"/>
    </source>
</evidence>
<feature type="compositionally biased region" description="Basic and acidic residues" evidence="20">
    <location>
        <begin position="1060"/>
        <end position="1069"/>
    </location>
</feature>
<name>A0AAV2H5A9_LYMST</name>
<dbReference type="Gene3D" id="3.30.200.20">
    <property type="entry name" value="Phosphorylase Kinase, domain 1"/>
    <property type="match status" value="1"/>
</dbReference>
<dbReference type="SUPFAM" id="SSF56112">
    <property type="entry name" value="Protein kinase-like (PK-like)"/>
    <property type="match status" value="1"/>
</dbReference>
<dbReference type="InterPro" id="IPR017441">
    <property type="entry name" value="Protein_kinase_ATP_BS"/>
</dbReference>
<keyword evidence="16" id="KW-0325">Glycoprotein</keyword>
<dbReference type="CDD" id="cd00192">
    <property type="entry name" value="PTKc"/>
    <property type="match status" value="1"/>
</dbReference>
<evidence type="ECO:0000256" key="6">
    <source>
        <dbReference type="ARBA" id="ARBA00022729"/>
    </source>
</evidence>
<feature type="compositionally biased region" description="Basic and acidic residues" evidence="20">
    <location>
        <begin position="1584"/>
        <end position="1594"/>
    </location>
</feature>
<evidence type="ECO:0000259" key="23">
    <source>
        <dbReference type="PROSITE" id="PS50011"/>
    </source>
</evidence>
<keyword evidence="7" id="KW-0677">Repeat</keyword>
<dbReference type="SUPFAM" id="SSF81296">
    <property type="entry name" value="E set domains"/>
    <property type="match status" value="2"/>
</dbReference>
<evidence type="ECO:0000256" key="17">
    <source>
        <dbReference type="ARBA" id="ARBA00051243"/>
    </source>
</evidence>
<feature type="compositionally biased region" description="Basic and acidic residues" evidence="20">
    <location>
        <begin position="1477"/>
        <end position="1487"/>
    </location>
</feature>
<accession>A0AAV2H5A9</accession>
<evidence type="ECO:0000256" key="19">
    <source>
        <dbReference type="PROSITE-ProRule" id="PRU10141"/>
    </source>
</evidence>
<dbReference type="PROSITE" id="PS00109">
    <property type="entry name" value="PROTEIN_KINASE_TYR"/>
    <property type="match status" value="1"/>
</dbReference>
<keyword evidence="6 22" id="KW-0732">Signal</keyword>
<dbReference type="GO" id="GO:0005886">
    <property type="term" value="C:plasma membrane"/>
    <property type="evidence" value="ECO:0007669"/>
    <property type="project" value="TreeGrafter"/>
</dbReference>
<protein>
    <recommendedName>
        <fullName evidence="2">receptor protein-tyrosine kinase</fullName>
        <ecNumber evidence="2">2.7.10.1</ecNumber>
    </recommendedName>
</protein>
<evidence type="ECO:0000256" key="12">
    <source>
        <dbReference type="ARBA" id="ARBA00022989"/>
    </source>
</evidence>
<dbReference type="GO" id="GO:0016477">
    <property type="term" value="P:cell migration"/>
    <property type="evidence" value="ECO:0007669"/>
    <property type="project" value="TreeGrafter"/>
</dbReference>
<evidence type="ECO:0000256" key="7">
    <source>
        <dbReference type="ARBA" id="ARBA00022737"/>
    </source>
</evidence>
<evidence type="ECO:0000256" key="15">
    <source>
        <dbReference type="ARBA" id="ARBA00023170"/>
    </source>
</evidence>
<dbReference type="SMART" id="SM00219">
    <property type="entry name" value="TyrKc"/>
    <property type="match status" value="1"/>
</dbReference>
<dbReference type="GO" id="GO:0043235">
    <property type="term" value="C:receptor complex"/>
    <property type="evidence" value="ECO:0007669"/>
    <property type="project" value="TreeGrafter"/>
</dbReference>
<feature type="region of interest" description="Disordered" evidence="20">
    <location>
        <begin position="1477"/>
        <end position="1617"/>
    </location>
</feature>
<dbReference type="Gene3D" id="2.60.40.10">
    <property type="entry name" value="Immunoglobulins"/>
    <property type="match status" value="3"/>
</dbReference>
<organism evidence="25 26">
    <name type="scientific">Lymnaea stagnalis</name>
    <name type="common">Great pond snail</name>
    <name type="synonym">Helix stagnalis</name>
    <dbReference type="NCBI Taxonomy" id="6523"/>
    <lineage>
        <taxon>Eukaryota</taxon>
        <taxon>Metazoa</taxon>
        <taxon>Spiralia</taxon>
        <taxon>Lophotrochozoa</taxon>
        <taxon>Mollusca</taxon>
        <taxon>Gastropoda</taxon>
        <taxon>Heterobranchia</taxon>
        <taxon>Euthyneura</taxon>
        <taxon>Panpulmonata</taxon>
        <taxon>Hygrophila</taxon>
        <taxon>Lymnaeoidea</taxon>
        <taxon>Lymnaeidae</taxon>
        <taxon>Lymnaea</taxon>
    </lineage>
</organism>
<dbReference type="Gene3D" id="1.10.510.10">
    <property type="entry name" value="Transferase(Phosphotransferase) domain 1"/>
    <property type="match status" value="1"/>
</dbReference>
<feature type="chain" id="PRO_5043875480" description="receptor protein-tyrosine kinase" evidence="22">
    <location>
        <begin position="27"/>
        <end position="1710"/>
    </location>
</feature>
<dbReference type="PANTHER" id="PTHR24416">
    <property type="entry name" value="TYROSINE-PROTEIN KINASE RECEPTOR"/>
    <property type="match status" value="1"/>
</dbReference>
<evidence type="ECO:0000256" key="3">
    <source>
        <dbReference type="ARBA" id="ARBA00022553"/>
    </source>
</evidence>